<dbReference type="EMBL" id="JACHWR010000014">
    <property type="protein sequence ID" value="MBB3045625.1"/>
    <property type="molecule type" value="Genomic_DNA"/>
</dbReference>
<evidence type="ECO:0000256" key="2">
    <source>
        <dbReference type="ARBA" id="ARBA00008784"/>
    </source>
</evidence>
<keyword evidence="5 8" id="KW-0223">Dioxygenase</keyword>
<dbReference type="SUPFAM" id="SSF54593">
    <property type="entry name" value="Glyoxalase/Bleomycin resistance protein/Dihydroxybiphenyl dioxygenase"/>
    <property type="match status" value="1"/>
</dbReference>
<dbReference type="Pfam" id="PF00903">
    <property type="entry name" value="Glyoxalase"/>
    <property type="match status" value="1"/>
</dbReference>
<reference evidence="11 12" key="1">
    <citation type="submission" date="2020-08" db="EMBL/GenBank/DDBJ databases">
        <title>Sequencing the genomes of 1000 actinobacteria strains.</title>
        <authorList>
            <person name="Klenk H.-P."/>
        </authorList>
    </citation>
    <scope>NUCLEOTIDE SEQUENCE [LARGE SCALE GENOMIC DNA]</scope>
    <source>
        <strain evidence="11 12">DSM 105498</strain>
    </source>
</reference>
<evidence type="ECO:0000256" key="1">
    <source>
        <dbReference type="ARBA" id="ARBA00001954"/>
    </source>
</evidence>
<keyword evidence="7 8" id="KW-0408">Iron</keyword>
<keyword evidence="3" id="KW-0479">Metal-binding</keyword>
<evidence type="ECO:0000313" key="12">
    <source>
        <dbReference type="Proteomes" id="UP000589626"/>
    </source>
</evidence>
<comment type="similarity">
    <text evidence="2 8">Belongs to the extradiol ring-cleavage dioxygenase family.</text>
</comment>
<evidence type="ECO:0000259" key="9">
    <source>
        <dbReference type="PROSITE" id="PS51819"/>
    </source>
</evidence>
<evidence type="ECO:0000256" key="8">
    <source>
        <dbReference type="RuleBase" id="RU000683"/>
    </source>
</evidence>
<dbReference type="CDD" id="cd07252">
    <property type="entry name" value="BphC1-RGP6_N_like"/>
    <property type="match status" value="1"/>
</dbReference>
<dbReference type="InterPro" id="IPR000486">
    <property type="entry name" value="Xdiol_ring_cleave_dOase_1/2"/>
</dbReference>
<comment type="cofactor">
    <cofactor evidence="1 8">
        <name>Fe(2+)</name>
        <dbReference type="ChEBI" id="CHEBI:29033"/>
    </cofactor>
</comment>
<protein>
    <submittedName>
        <fullName evidence="11">2,3-dihydroxybiphenyl 1,2-dioxygenase</fullName>
    </submittedName>
</protein>
<dbReference type="RefSeq" id="WP_183595597.1">
    <property type="nucleotide sequence ID" value="NZ_JACHWR010000014.1"/>
</dbReference>
<dbReference type="Gene3D" id="3.10.180.10">
    <property type="entry name" value="2,3-Dihydroxybiphenyl 1,2-Dioxygenase, domain 1"/>
    <property type="match status" value="2"/>
</dbReference>
<comment type="caution">
    <text evidence="11">The sequence shown here is derived from an EMBL/GenBank/DDBJ whole genome shotgun (WGS) entry which is preliminary data.</text>
</comment>
<evidence type="ECO:0000313" key="10">
    <source>
        <dbReference type="EMBL" id="MBB3045625.1"/>
    </source>
</evidence>
<evidence type="ECO:0000256" key="7">
    <source>
        <dbReference type="ARBA" id="ARBA00023004"/>
    </source>
</evidence>
<dbReference type="Pfam" id="PF22632">
    <property type="entry name" value="BphC_D1"/>
    <property type="match status" value="1"/>
</dbReference>
<dbReference type="GO" id="GO:0008198">
    <property type="term" value="F:ferrous iron binding"/>
    <property type="evidence" value="ECO:0007669"/>
    <property type="project" value="InterPro"/>
</dbReference>
<dbReference type="PROSITE" id="PS00082">
    <property type="entry name" value="EXTRADIOL_DIOXYGENAS"/>
    <property type="match status" value="1"/>
</dbReference>
<feature type="domain" description="VOC" evidence="9">
    <location>
        <begin position="6"/>
        <end position="120"/>
    </location>
</feature>
<evidence type="ECO:0000313" key="11">
    <source>
        <dbReference type="EMBL" id="MBB3045680.1"/>
    </source>
</evidence>
<dbReference type="InterPro" id="IPR037523">
    <property type="entry name" value="VOC_core"/>
</dbReference>
<accession>A0A7W4Z5D2</accession>
<dbReference type="CDD" id="cd07237">
    <property type="entry name" value="BphC1-RGP6_C_like"/>
    <property type="match status" value="1"/>
</dbReference>
<organism evidence="11 12">
    <name type="scientific">Nocardioides soli</name>
    <dbReference type="NCBI Taxonomy" id="1036020"/>
    <lineage>
        <taxon>Bacteria</taxon>
        <taxon>Bacillati</taxon>
        <taxon>Actinomycetota</taxon>
        <taxon>Actinomycetes</taxon>
        <taxon>Propionibacteriales</taxon>
        <taxon>Nocardioidaceae</taxon>
        <taxon>Nocardioides</taxon>
    </lineage>
</organism>
<evidence type="ECO:0000256" key="5">
    <source>
        <dbReference type="ARBA" id="ARBA00022964"/>
    </source>
</evidence>
<dbReference type="PROSITE" id="PS51819">
    <property type="entry name" value="VOC"/>
    <property type="match status" value="2"/>
</dbReference>
<proteinExistence type="inferred from homology"/>
<evidence type="ECO:0000256" key="3">
    <source>
        <dbReference type="ARBA" id="ARBA00022723"/>
    </source>
</evidence>
<gene>
    <name evidence="10" type="ORF">FHU40_005485</name>
    <name evidence="11" type="ORF">FHU40_005540</name>
</gene>
<evidence type="ECO:0000256" key="6">
    <source>
        <dbReference type="ARBA" id="ARBA00023002"/>
    </source>
</evidence>
<dbReference type="InterPro" id="IPR004360">
    <property type="entry name" value="Glyas_Fos-R_dOase_dom"/>
</dbReference>
<sequence length="314" mass="34215">MSGVKELAYVVYEVTDLAAWEHFGTALLGMQLADKDADGLSLRMDAKPYRWRVERGTADDLVVSGYEVAGAAELDELVARLTAAGAEVAEGGAALAAARRVDRVVTTVDPMGNRIELVTGFADAETPFASDLLLGEFVTGAGGAGHQVLLSKGVSREAYLAFYEGVLGFRISDIIVEELAPGIVADLIFLHCNPRHHSVAFGDMPHPKKTHHFMVEVTDMRDVGMAWDRCLKAGQPFEMTLGMHPNDNMFSFYVTTPSGFAVEYGWGGLLIDDATWEVKTLDRLNNWGHHPMQAELGWLQAAIANDPAREDAHR</sequence>
<dbReference type="AlphaFoldDB" id="A0A7W4Z5D2"/>
<name>A0A7W4Z5D2_9ACTN</name>
<dbReference type="Proteomes" id="UP000589626">
    <property type="component" value="Unassembled WGS sequence"/>
</dbReference>
<dbReference type="GO" id="GO:0051213">
    <property type="term" value="F:dioxygenase activity"/>
    <property type="evidence" value="ECO:0007669"/>
    <property type="project" value="UniProtKB-KW"/>
</dbReference>
<evidence type="ECO:0000256" key="4">
    <source>
        <dbReference type="ARBA" id="ARBA00022797"/>
    </source>
</evidence>
<feature type="domain" description="VOC" evidence="9">
    <location>
        <begin position="143"/>
        <end position="267"/>
    </location>
</feature>
<keyword evidence="4 8" id="KW-0058">Aromatic hydrocarbons catabolism</keyword>
<keyword evidence="12" id="KW-1185">Reference proteome</keyword>
<keyword evidence="6 8" id="KW-0560">Oxidoreductase</keyword>
<dbReference type="InterPro" id="IPR029068">
    <property type="entry name" value="Glyas_Bleomycin-R_OHBP_Dase"/>
</dbReference>
<dbReference type="EMBL" id="JACHWR010000017">
    <property type="protein sequence ID" value="MBB3045680.1"/>
    <property type="molecule type" value="Genomic_DNA"/>
</dbReference>